<dbReference type="SUPFAM" id="SSF49452">
    <property type="entry name" value="Starch-binding domain-like"/>
    <property type="match status" value="2"/>
</dbReference>
<accession>A0A2M7MGS3</accession>
<dbReference type="EMBL" id="PFJV01000071">
    <property type="protein sequence ID" value="PIX92225.1"/>
    <property type="molecule type" value="Genomic_DNA"/>
</dbReference>
<dbReference type="PANTHER" id="PTHR23303:SF14">
    <property type="entry name" value="BOS COMPLEX SUBUNIT NOMO1-RELATED"/>
    <property type="match status" value="1"/>
</dbReference>
<dbReference type="InterPro" id="IPR013784">
    <property type="entry name" value="Carb-bd-like_fold"/>
</dbReference>
<sequence>VILSTIFWSVGLPVLAGAPQATQVIVTPNSAEIVFDQDVKKAGTSNPPDIANFSLQSPVGTNQILSGMNPYNHSTSYASPSGNGISWIFGLNSLNLTAGTNFRMGFSNIVNGSNETVTPSYYDGTVTAGPGLDNITPIYGKVGDKVNLSGNLFGSADPTVLFEGNNASITSSTTQAIDGVTVPSGLGDPGAKNVIVRNNDNQTFSNSRYFYLYNSSTGILTGTIFETSGATTSPIDGVEIQAYKDTEPWNRSEGYYSQKDGKFAIVVPPGTYNVAFVTPGSGSTKAAPLKSTGKVVTANTVTNLGTIEFVTKVIYGKVYAPDGTTPIYGANLNIHNQSWTIEQQAKSGSDGSYKVYVTPNSTAPQYIIDVFPPNYNPNNYLTTSETINVSGAGPYEKNINLVTENVFGIVKTPTGTATDSNPFPDAAVPGAHVHFFKSDFSFDRWSDTVRSGDNIGRFSFGGVPVGTYILEIEAPNCNDSDSGVAKFCTYARTRFESITIVSGTNDLTIKRFGLPNFFGYVFADANSNSQYDAGEGLANARVNLNKEGFWTGSPTDSNGRYALALPNTGTYRLEVQPPTGYASYSADVSVSTLPLTSPYNIQLSVPNVTGFVYGPTGSVGQSNTWVELCPIDTAGSCYGGGTDQNGAFSLNAPNGTWQLQVHPNWDSVYSAPSPKTVVISGGALVSVDSDTSADADEPVLSNNTVIIRLIDPASDPNSFSGIVYDPTGAAPQQNIGIGLRSAVQEGTSCRGDGMSRWTQTNNQGKYAFSSVTDGLYEIEAMPWGTSSYSRVRVCHTVDSTHRALNINLTSPNITGTIATPTGSITSENPTPDAAVANTWVSLFVEGPMGPGGNWYGGNANDQGVFGLGGITPGTYTLEVQPQWGSVYSSKRYTNITLSDANADGIADATNLDTLIGTTSTNFPNKAIRVGVPNLKGQVVDNNSQPVQGVWVMVHNDNWSQSSGGNTDNQGYFRIGGLSDGTGYQTEINLPWGGSQALVAPSGLTVDIANSVGVIKQAGTPLPNNKITLSPPTKTITGWVKKGGTTAVANARVEAHRDMGGGFFETKTGTDGTYTLEVSGGSWWVETRPDWGGGVEPDWVYTEPPTRITFAEDNTTETQGVNFTVTVADATITGLVKTPTNTAVQYACVDIRGNKGIGNSTSTDNNGRFSVKVPAGTYTVNVFSNLADYGSSDPKSATVASGQITDAGTLYL</sequence>
<dbReference type="SUPFAM" id="SSF81296">
    <property type="entry name" value="E set domains"/>
    <property type="match status" value="1"/>
</dbReference>
<name>A0A2M7MGS3_9BACT</name>
<dbReference type="Gene3D" id="2.60.40.1120">
    <property type="entry name" value="Carboxypeptidase-like, regulatory domain"/>
    <property type="match status" value="1"/>
</dbReference>
<proteinExistence type="predicted"/>
<comment type="caution">
    <text evidence="2">The sequence shown here is derived from an EMBL/GenBank/DDBJ whole genome shotgun (WGS) entry which is preliminary data.</text>
</comment>
<evidence type="ECO:0000313" key="2">
    <source>
        <dbReference type="EMBL" id="PIX92225.1"/>
    </source>
</evidence>
<evidence type="ECO:0000256" key="1">
    <source>
        <dbReference type="ARBA" id="ARBA00022729"/>
    </source>
</evidence>
<dbReference type="SUPFAM" id="SSF49464">
    <property type="entry name" value="Carboxypeptidase regulatory domain-like"/>
    <property type="match status" value="1"/>
</dbReference>
<dbReference type="InterPro" id="IPR013783">
    <property type="entry name" value="Ig-like_fold"/>
</dbReference>
<dbReference type="AlphaFoldDB" id="A0A2M7MGS3"/>
<dbReference type="InterPro" id="IPR051417">
    <property type="entry name" value="SDr/BOS_complex"/>
</dbReference>
<dbReference type="InterPro" id="IPR008969">
    <property type="entry name" value="CarboxyPept-like_regulatory"/>
</dbReference>
<feature type="non-terminal residue" evidence="2">
    <location>
        <position position="1211"/>
    </location>
</feature>
<feature type="non-terminal residue" evidence="2">
    <location>
        <position position="1"/>
    </location>
</feature>
<dbReference type="Proteomes" id="UP000230658">
    <property type="component" value="Unassembled WGS sequence"/>
</dbReference>
<gene>
    <name evidence="2" type="ORF">COZ26_02970</name>
</gene>
<evidence type="ECO:0000313" key="3">
    <source>
        <dbReference type="Proteomes" id="UP000230658"/>
    </source>
</evidence>
<organism evidence="2 3">
    <name type="scientific">Candidatus Kuenenbacteria bacterium CG_4_10_14_3_um_filter_39_14</name>
    <dbReference type="NCBI Taxonomy" id="1974614"/>
    <lineage>
        <taxon>Bacteria</taxon>
        <taxon>Candidatus Kueneniibacteriota</taxon>
    </lineage>
</organism>
<dbReference type="PANTHER" id="PTHR23303">
    <property type="entry name" value="CARBOXYPEPTIDASE REGULATORY REGION-CONTAINING"/>
    <property type="match status" value="1"/>
</dbReference>
<dbReference type="Gene3D" id="2.60.40.10">
    <property type="entry name" value="Immunoglobulins"/>
    <property type="match status" value="2"/>
</dbReference>
<dbReference type="SUPFAM" id="SSF49478">
    <property type="entry name" value="Cna protein B-type domain"/>
    <property type="match status" value="1"/>
</dbReference>
<keyword evidence="1" id="KW-0732">Signal</keyword>
<dbReference type="Pfam" id="PF13620">
    <property type="entry name" value="CarboxypepD_reg"/>
    <property type="match status" value="1"/>
</dbReference>
<dbReference type="GO" id="GO:0030246">
    <property type="term" value="F:carbohydrate binding"/>
    <property type="evidence" value="ECO:0007669"/>
    <property type="project" value="InterPro"/>
</dbReference>
<protein>
    <submittedName>
        <fullName evidence="2">Uncharacterized protein</fullName>
    </submittedName>
</protein>
<reference evidence="3" key="1">
    <citation type="submission" date="2017-09" db="EMBL/GenBank/DDBJ databases">
        <title>Depth-based differentiation of microbial function through sediment-hosted aquifers and enrichment of novel symbionts in the deep terrestrial subsurface.</title>
        <authorList>
            <person name="Probst A.J."/>
            <person name="Ladd B."/>
            <person name="Jarett J.K."/>
            <person name="Geller-Mcgrath D.E."/>
            <person name="Sieber C.M.K."/>
            <person name="Emerson J.B."/>
            <person name="Anantharaman K."/>
            <person name="Thomas B.C."/>
            <person name="Malmstrom R."/>
            <person name="Stieglmeier M."/>
            <person name="Klingl A."/>
            <person name="Woyke T."/>
            <person name="Ryan C.M."/>
            <person name="Banfield J.F."/>
        </authorList>
    </citation>
    <scope>NUCLEOTIDE SEQUENCE [LARGE SCALE GENOMIC DNA]</scope>
</reference>
<dbReference type="InterPro" id="IPR014756">
    <property type="entry name" value="Ig_E-set"/>
</dbReference>